<evidence type="ECO:0000256" key="6">
    <source>
        <dbReference type="ARBA" id="ARBA00023136"/>
    </source>
</evidence>
<dbReference type="HOGENOM" id="CLU_073287_0_0_6"/>
<evidence type="ECO:0000256" key="7">
    <source>
        <dbReference type="HAMAP-Rule" id="MF_01067"/>
    </source>
</evidence>
<keyword evidence="6 7" id="KW-0472">Membrane</keyword>
<accession>W0P016</accession>
<feature type="transmembrane region" description="Helical" evidence="7">
    <location>
        <begin position="185"/>
        <end position="207"/>
    </location>
</feature>
<feature type="transmembrane region" description="Helical" evidence="7">
    <location>
        <begin position="20"/>
        <end position="41"/>
    </location>
</feature>
<keyword evidence="3 7" id="KW-1003">Cell membrane</keyword>
<evidence type="ECO:0000256" key="1">
    <source>
        <dbReference type="ARBA" id="ARBA00004429"/>
    </source>
</evidence>
<dbReference type="KEGG" id="bapu:BUMPUSDA_CDS00321"/>
<dbReference type="EMBL" id="CP002697">
    <property type="protein sequence ID" value="AHG60106.1"/>
    <property type="molecule type" value="Genomic_DNA"/>
</dbReference>
<proteinExistence type="inferred from homology"/>
<dbReference type="RefSeq" id="WP_025368914.1">
    <property type="nucleotide sequence ID" value="NZ_CP002697.1"/>
</dbReference>
<organism evidence="8 9">
    <name type="scientific">Buchnera aphidicola str. USDA</name>
    <name type="common">Myzus persicae</name>
    <dbReference type="NCBI Taxonomy" id="1009856"/>
    <lineage>
        <taxon>Bacteria</taxon>
        <taxon>Pseudomonadati</taxon>
        <taxon>Pseudomonadota</taxon>
        <taxon>Gammaproteobacteria</taxon>
        <taxon>Enterobacterales</taxon>
        <taxon>Erwiniaceae</taxon>
        <taxon>Buchnera</taxon>
    </lineage>
</organism>
<evidence type="ECO:0000313" key="9">
    <source>
        <dbReference type="Proteomes" id="UP000019087"/>
    </source>
</evidence>
<dbReference type="NCBIfam" id="NF002774">
    <property type="entry name" value="PRK02868.1"/>
    <property type="match status" value="1"/>
</dbReference>
<evidence type="ECO:0000256" key="5">
    <source>
        <dbReference type="ARBA" id="ARBA00022989"/>
    </source>
</evidence>
<name>W0P016_BUCMP</name>
<comment type="similarity">
    <text evidence="2 7">Belongs to the UPF0259 family.</text>
</comment>
<dbReference type="PATRIC" id="fig|1009856.3.peg.267"/>
<feature type="transmembrane region" description="Helical" evidence="7">
    <location>
        <begin position="219"/>
        <end position="244"/>
    </location>
</feature>
<evidence type="ECO:0000313" key="8">
    <source>
        <dbReference type="EMBL" id="AHG60106.1"/>
    </source>
</evidence>
<dbReference type="Pfam" id="PF06790">
    <property type="entry name" value="UPF0259"/>
    <property type="match status" value="1"/>
</dbReference>
<feature type="transmembrane region" description="Helical" evidence="7">
    <location>
        <begin position="113"/>
        <end position="131"/>
    </location>
</feature>
<keyword evidence="5 7" id="KW-1133">Transmembrane helix</keyword>
<sequence length="247" mass="28549">MLITASELCRDTHYFFSKHIGSILFISIFVTFVSILINMFIKPNMHIISIMENNKFIDANSLLELINNMNLEEKYELLKYSIFKIVELLISKTLLLGSIITLILTVSDSKKVSIIYSIYSFFASLPSFFILNCMTTFLAQLGFIILIIPGILLTILLSLSPIIFSFQKNGFLDSIRLSIQISWKYIKIIAPSVLLWIFSKFTLTTILSHFCLINKNITFLILNISMNILFSILIIYLFRFYIIFLRS</sequence>
<feature type="transmembrane region" description="Helical" evidence="7">
    <location>
        <begin position="85"/>
        <end position="107"/>
    </location>
</feature>
<feature type="transmembrane region" description="Helical" evidence="7">
    <location>
        <begin position="143"/>
        <end position="165"/>
    </location>
</feature>
<gene>
    <name evidence="8" type="primary">ycic</name>
    <name evidence="8" type="ORF">BUMPUSDA_CDS00321</name>
</gene>
<evidence type="ECO:0000256" key="2">
    <source>
        <dbReference type="ARBA" id="ARBA00005633"/>
    </source>
</evidence>
<dbReference type="AlphaFoldDB" id="W0P016"/>
<comment type="subcellular location">
    <subcellularLocation>
        <location evidence="1">Cell inner membrane</location>
        <topology evidence="1">Multi-pass membrane protein</topology>
    </subcellularLocation>
    <subcellularLocation>
        <location evidence="7">Cell membrane</location>
        <topology evidence="7">Multi-pass membrane protein</topology>
    </subcellularLocation>
</comment>
<dbReference type="GO" id="GO:0005886">
    <property type="term" value="C:plasma membrane"/>
    <property type="evidence" value="ECO:0007669"/>
    <property type="project" value="UniProtKB-SubCell"/>
</dbReference>
<dbReference type="HAMAP" id="MF_01067">
    <property type="entry name" value="UPF0259"/>
    <property type="match status" value="1"/>
</dbReference>
<dbReference type="Proteomes" id="UP000019087">
    <property type="component" value="Chromosome"/>
</dbReference>
<dbReference type="InterPro" id="IPR009627">
    <property type="entry name" value="UPF0259"/>
</dbReference>
<keyword evidence="4 7" id="KW-0812">Transmembrane</keyword>
<reference evidence="8 9" key="1">
    <citation type="journal article" date="2013" name="BMC Genomics">
        <title>Comparative analysis of genome sequences from four strains of the Buchnera aphidicola Mp endosymbion of the green peach aphid, Myzus persicae.</title>
        <authorList>
            <person name="Jiang Z."/>
            <person name="Jones D.H."/>
            <person name="Khuri S."/>
            <person name="Tsinoremas N.F."/>
            <person name="Wyss T."/>
            <person name="Jander G."/>
            <person name="Wilson A.C."/>
        </authorList>
    </citation>
    <scope>NUCLEOTIDE SEQUENCE [LARGE SCALE GENOMIC DNA]</scope>
    <source>
        <strain evidence="9">str. USDA (Myzus persicae)</strain>
    </source>
</reference>
<evidence type="ECO:0000256" key="4">
    <source>
        <dbReference type="ARBA" id="ARBA00022692"/>
    </source>
</evidence>
<evidence type="ECO:0000256" key="3">
    <source>
        <dbReference type="ARBA" id="ARBA00022475"/>
    </source>
</evidence>
<protein>
    <recommendedName>
        <fullName evidence="7">UPF0259 membrane protein BUMPUSDA_CDS00321</fullName>
    </recommendedName>
</protein>